<accession>A0ABX0YUL1</accession>
<dbReference type="Proteomes" id="UP000635996">
    <property type="component" value="Unassembled WGS sequence"/>
</dbReference>
<feature type="region of interest" description="Disordered" evidence="1">
    <location>
        <begin position="205"/>
        <end position="235"/>
    </location>
</feature>
<comment type="caution">
    <text evidence="2">The sequence shown here is derived from an EMBL/GenBank/DDBJ whole genome shotgun (WGS) entry which is preliminary data.</text>
</comment>
<sequence length="270" mass="26984">MSTPPAYLPPHTPPLSAPPTVSPAVSPSAPSSASVPPVSVPPPGADCPPTREVPHFPPVRVRGARYGLYRLVRHRGRLLAAGLAVTAATLIAAAPVSTPDPPHGTPARGQPEQTAAAPSDGTAGQGDQDAHDGRVRLTGGDGHRTGTGDAAGPTATVPVRLADAAVARLLRPGDRVDVVAVDDSDDLAQVGTAHVVARGAQVSRVPGNEPDLVRDTDAGSPRTPAPSVPADAVGDGGNGDGALVCLDVPRDGAADLARAGATARLAVVLW</sequence>
<feature type="compositionally biased region" description="Pro residues" evidence="1">
    <location>
        <begin position="1"/>
        <end position="21"/>
    </location>
</feature>
<evidence type="ECO:0000256" key="1">
    <source>
        <dbReference type="SAM" id="MobiDB-lite"/>
    </source>
</evidence>
<evidence type="ECO:0000313" key="2">
    <source>
        <dbReference type="EMBL" id="NJP15584.1"/>
    </source>
</evidence>
<evidence type="ECO:0008006" key="4">
    <source>
        <dbReference type="Google" id="ProtNLM"/>
    </source>
</evidence>
<keyword evidence="3" id="KW-1185">Reference proteome</keyword>
<organism evidence="2 3">
    <name type="scientific">Streptomyces thermoviolaceus subsp. thermoviolaceus</name>
    <dbReference type="NCBI Taxonomy" id="66860"/>
    <lineage>
        <taxon>Bacteria</taxon>
        <taxon>Bacillati</taxon>
        <taxon>Actinomycetota</taxon>
        <taxon>Actinomycetes</taxon>
        <taxon>Kitasatosporales</taxon>
        <taxon>Streptomycetaceae</taxon>
        <taxon>Streptomyces</taxon>
    </lineage>
</organism>
<feature type="compositionally biased region" description="Basic and acidic residues" evidence="1">
    <location>
        <begin position="128"/>
        <end position="146"/>
    </location>
</feature>
<gene>
    <name evidence="2" type="ORF">HCJ95_15095</name>
</gene>
<proteinExistence type="predicted"/>
<feature type="compositionally biased region" description="Low complexity" evidence="1">
    <location>
        <begin position="22"/>
        <end position="37"/>
    </location>
</feature>
<protein>
    <recommendedName>
        <fullName evidence="4">Flp pilus assembly protein RcpC/CpaB domain-containing protein</fullName>
    </recommendedName>
</protein>
<feature type="region of interest" description="Disordered" evidence="1">
    <location>
        <begin position="1"/>
        <end position="57"/>
    </location>
</feature>
<dbReference type="RefSeq" id="WP_168131743.1">
    <property type="nucleotide sequence ID" value="NZ_BMVZ01000018.1"/>
</dbReference>
<dbReference type="EMBL" id="JAATEL010000014">
    <property type="protein sequence ID" value="NJP15584.1"/>
    <property type="molecule type" value="Genomic_DNA"/>
</dbReference>
<evidence type="ECO:0000313" key="3">
    <source>
        <dbReference type="Proteomes" id="UP000635996"/>
    </source>
</evidence>
<feature type="region of interest" description="Disordered" evidence="1">
    <location>
        <begin position="96"/>
        <end position="155"/>
    </location>
</feature>
<name>A0ABX0YUL1_STRTL</name>
<reference evidence="2 3" key="1">
    <citation type="submission" date="2020-03" db="EMBL/GenBank/DDBJ databases">
        <title>WGS of actinomycetes isolated from Thailand.</title>
        <authorList>
            <person name="Thawai C."/>
        </authorList>
    </citation>
    <scope>NUCLEOTIDE SEQUENCE [LARGE SCALE GENOMIC DNA]</scope>
    <source>
        <strain evidence="2 3">NBRC 13905</strain>
    </source>
</reference>